<protein>
    <submittedName>
        <fullName evidence="2">Uncharacterized protein</fullName>
    </submittedName>
</protein>
<proteinExistence type="predicted"/>
<reference evidence="2" key="1">
    <citation type="journal article" date="2022" name="Int. J. Mol. Sci.">
        <title>Draft Genome of Tanacetum Coccineum: Genomic Comparison of Closely Related Tanacetum-Family Plants.</title>
        <authorList>
            <person name="Yamashiro T."/>
            <person name="Shiraishi A."/>
            <person name="Nakayama K."/>
            <person name="Satake H."/>
        </authorList>
    </citation>
    <scope>NUCLEOTIDE SEQUENCE</scope>
</reference>
<feature type="compositionally biased region" description="Polar residues" evidence="1">
    <location>
        <begin position="261"/>
        <end position="271"/>
    </location>
</feature>
<feature type="region of interest" description="Disordered" evidence="1">
    <location>
        <begin position="168"/>
        <end position="216"/>
    </location>
</feature>
<evidence type="ECO:0000313" key="2">
    <source>
        <dbReference type="EMBL" id="GJT51111.1"/>
    </source>
</evidence>
<evidence type="ECO:0000256" key="1">
    <source>
        <dbReference type="SAM" id="MobiDB-lite"/>
    </source>
</evidence>
<dbReference type="Proteomes" id="UP001151760">
    <property type="component" value="Unassembled WGS sequence"/>
</dbReference>
<feature type="compositionally biased region" description="Basic and acidic residues" evidence="1">
    <location>
        <begin position="196"/>
        <end position="209"/>
    </location>
</feature>
<evidence type="ECO:0000313" key="3">
    <source>
        <dbReference type="Proteomes" id="UP001151760"/>
    </source>
</evidence>
<gene>
    <name evidence="2" type="ORF">Tco_0977268</name>
</gene>
<dbReference type="EMBL" id="BQNB010016378">
    <property type="protein sequence ID" value="GJT51111.1"/>
    <property type="molecule type" value="Genomic_DNA"/>
</dbReference>
<comment type="caution">
    <text evidence="2">The sequence shown here is derived from an EMBL/GenBank/DDBJ whole genome shotgun (WGS) entry which is preliminary data.</text>
</comment>
<accession>A0ABQ5EJL4</accession>
<name>A0ABQ5EJL4_9ASTR</name>
<feature type="region of interest" description="Disordered" evidence="1">
    <location>
        <begin position="248"/>
        <end position="271"/>
    </location>
</feature>
<organism evidence="2 3">
    <name type="scientific">Tanacetum coccineum</name>
    <dbReference type="NCBI Taxonomy" id="301880"/>
    <lineage>
        <taxon>Eukaryota</taxon>
        <taxon>Viridiplantae</taxon>
        <taxon>Streptophyta</taxon>
        <taxon>Embryophyta</taxon>
        <taxon>Tracheophyta</taxon>
        <taxon>Spermatophyta</taxon>
        <taxon>Magnoliopsida</taxon>
        <taxon>eudicotyledons</taxon>
        <taxon>Gunneridae</taxon>
        <taxon>Pentapetalae</taxon>
        <taxon>asterids</taxon>
        <taxon>campanulids</taxon>
        <taxon>Asterales</taxon>
        <taxon>Asteraceae</taxon>
        <taxon>Asteroideae</taxon>
        <taxon>Anthemideae</taxon>
        <taxon>Anthemidinae</taxon>
        <taxon>Tanacetum</taxon>
    </lineage>
</organism>
<sequence length="361" mass="40426">MKNLDDAFTYGDQFLYDKPTEEEPGKANVETKVESMVTAPIHQASSTDPPLFTLVIDLTPPKPVSPPIQEPIFTAITATTTTTHLPPPPPQQQSNIVLELATRVFALEKICANFEKKHKLQEKTNQALSSRVFTLENHDLYSKIDNYVNETPEHAALYDALEASMDRENREEFIETTAKSRKRRRDDQDPPPPPLKDSDQSKNKRHDSDPVDDVLIPDDVHISDSEDTSATHLPKIKTRPDWLKPVLEEERPETPEPDWVNTPSSSKTLSSMKNLDDAFTYGDQFLYDKPTEEEPGKANVETKVESMVTDPIHQASSTDPPLFTLVIDLTPPKPVSPPIQEPIFTAITATTTTTHLPPPPP</sequence>
<reference evidence="2" key="2">
    <citation type="submission" date="2022-01" db="EMBL/GenBank/DDBJ databases">
        <authorList>
            <person name="Yamashiro T."/>
            <person name="Shiraishi A."/>
            <person name="Satake H."/>
            <person name="Nakayama K."/>
        </authorList>
    </citation>
    <scope>NUCLEOTIDE SEQUENCE</scope>
</reference>
<keyword evidence="3" id="KW-1185">Reference proteome</keyword>